<gene>
    <name evidence="1" type="ORF">KP79_PYT09411</name>
</gene>
<reference evidence="1 2" key="1">
    <citation type="journal article" date="2017" name="Nat. Ecol. Evol.">
        <title>Scallop genome provides insights into evolution of bilaterian karyotype and development.</title>
        <authorList>
            <person name="Wang S."/>
            <person name="Zhang J."/>
            <person name="Jiao W."/>
            <person name="Li J."/>
            <person name="Xun X."/>
            <person name="Sun Y."/>
            <person name="Guo X."/>
            <person name="Huan P."/>
            <person name="Dong B."/>
            <person name="Zhang L."/>
            <person name="Hu X."/>
            <person name="Sun X."/>
            <person name="Wang J."/>
            <person name="Zhao C."/>
            <person name="Wang Y."/>
            <person name="Wang D."/>
            <person name="Huang X."/>
            <person name="Wang R."/>
            <person name="Lv J."/>
            <person name="Li Y."/>
            <person name="Zhang Z."/>
            <person name="Liu B."/>
            <person name="Lu W."/>
            <person name="Hui Y."/>
            <person name="Liang J."/>
            <person name="Zhou Z."/>
            <person name="Hou R."/>
            <person name="Li X."/>
            <person name="Liu Y."/>
            <person name="Li H."/>
            <person name="Ning X."/>
            <person name="Lin Y."/>
            <person name="Zhao L."/>
            <person name="Xing Q."/>
            <person name="Dou J."/>
            <person name="Li Y."/>
            <person name="Mao J."/>
            <person name="Guo H."/>
            <person name="Dou H."/>
            <person name="Li T."/>
            <person name="Mu C."/>
            <person name="Jiang W."/>
            <person name="Fu Q."/>
            <person name="Fu X."/>
            <person name="Miao Y."/>
            <person name="Liu J."/>
            <person name="Yu Q."/>
            <person name="Li R."/>
            <person name="Liao H."/>
            <person name="Li X."/>
            <person name="Kong Y."/>
            <person name="Jiang Z."/>
            <person name="Chourrout D."/>
            <person name="Li R."/>
            <person name="Bao Z."/>
        </authorList>
    </citation>
    <scope>NUCLEOTIDE SEQUENCE [LARGE SCALE GENOMIC DNA]</scope>
    <source>
        <strain evidence="1 2">PY_sf001</strain>
    </source>
</reference>
<evidence type="ECO:0000313" key="1">
    <source>
        <dbReference type="EMBL" id="OWF53366.1"/>
    </source>
</evidence>
<keyword evidence="2" id="KW-1185">Reference proteome</keyword>
<dbReference type="Proteomes" id="UP000242188">
    <property type="component" value="Unassembled WGS sequence"/>
</dbReference>
<evidence type="ECO:0000313" key="2">
    <source>
        <dbReference type="Proteomes" id="UP000242188"/>
    </source>
</evidence>
<proteinExistence type="predicted"/>
<dbReference type="EMBL" id="NEDP02001369">
    <property type="protein sequence ID" value="OWF53366.1"/>
    <property type="molecule type" value="Genomic_DNA"/>
</dbReference>
<organism evidence="1 2">
    <name type="scientific">Mizuhopecten yessoensis</name>
    <name type="common">Japanese scallop</name>
    <name type="synonym">Patinopecten yessoensis</name>
    <dbReference type="NCBI Taxonomy" id="6573"/>
    <lineage>
        <taxon>Eukaryota</taxon>
        <taxon>Metazoa</taxon>
        <taxon>Spiralia</taxon>
        <taxon>Lophotrochozoa</taxon>
        <taxon>Mollusca</taxon>
        <taxon>Bivalvia</taxon>
        <taxon>Autobranchia</taxon>
        <taxon>Pteriomorphia</taxon>
        <taxon>Pectinida</taxon>
        <taxon>Pectinoidea</taxon>
        <taxon>Pectinidae</taxon>
        <taxon>Mizuhopecten</taxon>
    </lineage>
</organism>
<sequence>MTCLCTVIRTSSTEVRRSNAQTTAHLECMTSYGRKQKNISDVLKLISLVLTKHASTPKPRFIETDPLTKDTRQRASVLLSTHANYHETSYTCNSNINVV</sequence>
<dbReference type="AlphaFoldDB" id="A0A210QXC4"/>
<accession>A0A210QXC4</accession>
<protein>
    <submittedName>
        <fullName evidence="1">Uncharacterized protein</fullName>
    </submittedName>
</protein>
<comment type="caution">
    <text evidence="1">The sequence shown here is derived from an EMBL/GenBank/DDBJ whole genome shotgun (WGS) entry which is preliminary data.</text>
</comment>
<name>A0A210QXC4_MIZYE</name>